<dbReference type="PRINTS" id="PR00080">
    <property type="entry name" value="SDRFAMILY"/>
</dbReference>
<dbReference type="InterPro" id="IPR002347">
    <property type="entry name" value="SDR_fam"/>
</dbReference>
<dbReference type="Pfam" id="PF00106">
    <property type="entry name" value="adh_short"/>
    <property type="match status" value="1"/>
</dbReference>
<comment type="similarity">
    <text evidence="1 2">Belongs to the short-chain dehydrogenases/reductases (SDR) family.</text>
</comment>
<name>A0A933GLT8_UNCTE</name>
<organism evidence="3 4">
    <name type="scientific">Tectimicrobiota bacterium</name>
    <dbReference type="NCBI Taxonomy" id="2528274"/>
    <lineage>
        <taxon>Bacteria</taxon>
        <taxon>Pseudomonadati</taxon>
        <taxon>Nitrospinota/Tectimicrobiota group</taxon>
        <taxon>Candidatus Tectimicrobiota</taxon>
    </lineage>
</organism>
<dbReference type="EMBL" id="JACQWF010000173">
    <property type="protein sequence ID" value="MBI4595495.1"/>
    <property type="molecule type" value="Genomic_DNA"/>
</dbReference>
<gene>
    <name evidence="3" type="ORF">HY730_03850</name>
</gene>
<evidence type="ECO:0000313" key="3">
    <source>
        <dbReference type="EMBL" id="MBI4595495.1"/>
    </source>
</evidence>
<reference evidence="3" key="1">
    <citation type="submission" date="2020-07" db="EMBL/GenBank/DDBJ databases">
        <title>Huge and variable diversity of episymbiotic CPR bacteria and DPANN archaea in groundwater ecosystems.</title>
        <authorList>
            <person name="He C.Y."/>
            <person name="Keren R."/>
            <person name="Whittaker M."/>
            <person name="Farag I.F."/>
            <person name="Doudna J."/>
            <person name="Cate J.H.D."/>
            <person name="Banfield J.F."/>
        </authorList>
    </citation>
    <scope>NUCLEOTIDE SEQUENCE</scope>
    <source>
        <strain evidence="3">NC_groundwater_1482_Ag_S-0.65um_47_24</strain>
    </source>
</reference>
<comment type="caution">
    <text evidence="3">The sequence shown here is derived from an EMBL/GenBank/DDBJ whole genome shotgun (WGS) entry which is preliminary data.</text>
</comment>
<dbReference type="SUPFAM" id="SSF51735">
    <property type="entry name" value="NAD(P)-binding Rossmann-fold domains"/>
    <property type="match status" value="1"/>
</dbReference>
<dbReference type="Proteomes" id="UP000772181">
    <property type="component" value="Unassembled WGS sequence"/>
</dbReference>
<dbReference type="AlphaFoldDB" id="A0A933GLT8"/>
<evidence type="ECO:0000256" key="1">
    <source>
        <dbReference type="ARBA" id="ARBA00006484"/>
    </source>
</evidence>
<evidence type="ECO:0000256" key="2">
    <source>
        <dbReference type="RuleBase" id="RU000363"/>
    </source>
</evidence>
<dbReference type="InterPro" id="IPR020904">
    <property type="entry name" value="Sc_DH/Rdtase_CS"/>
</dbReference>
<dbReference type="GO" id="GO:0032787">
    <property type="term" value="P:monocarboxylic acid metabolic process"/>
    <property type="evidence" value="ECO:0007669"/>
    <property type="project" value="UniProtKB-ARBA"/>
</dbReference>
<dbReference type="FunFam" id="3.40.50.720:FF:000084">
    <property type="entry name" value="Short-chain dehydrogenase reductase"/>
    <property type="match status" value="1"/>
</dbReference>
<protein>
    <submittedName>
        <fullName evidence="3">SDR family oxidoreductase</fullName>
    </submittedName>
</protein>
<evidence type="ECO:0000313" key="4">
    <source>
        <dbReference type="Proteomes" id="UP000772181"/>
    </source>
</evidence>
<dbReference type="InterPro" id="IPR050259">
    <property type="entry name" value="SDR"/>
</dbReference>
<sequence>MGLVDGKVAIVTGSGRGIGRADALILAREGASIVVNDLQEDVAMDVVETIKKNGGKATACVGSVTVPDFAEKVVKTAVNTFGKLDIIVNNAGYTWDAVIQNLTDEMWEAMMAVHVTAPFRIIRAATPYMREAAKKEIAEGKRIMRKIINISSMSGVAGNPGQANYSAAKMAVLGLTKTVAREWGRFNVCCNAIAYGFVETRLTDEKEKGLQAEVEGKKIALGIPKGMRDMAASVIPLGKGASTEEAAGPVLFLCSYLSDYVTGQCLLVNGGSYM</sequence>
<dbReference type="PANTHER" id="PTHR42879">
    <property type="entry name" value="3-OXOACYL-(ACYL-CARRIER-PROTEIN) REDUCTASE"/>
    <property type="match status" value="1"/>
</dbReference>
<accession>A0A933GLT8</accession>
<proteinExistence type="inferred from homology"/>
<dbReference type="Gene3D" id="3.40.50.720">
    <property type="entry name" value="NAD(P)-binding Rossmann-like Domain"/>
    <property type="match status" value="1"/>
</dbReference>
<dbReference type="PANTHER" id="PTHR42879:SF2">
    <property type="entry name" value="3-OXOACYL-[ACYL-CARRIER-PROTEIN] REDUCTASE FABG"/>
    <property type="match status" value="1"/>
</dbReference>
<dbReference type="PROSITE" id="PS00061">
    <property type="entry name" value="ADH_SHORT"/>
    <property type="match status" value="1"/>
</dbReference>
<dbReference type="InterPro" id="IPR036291">
    <property type="entry name" value="NAD(P)-bd_dom_sf"/>
</dbReference>
<dbReference type="PRINTS" id="PR00081">
    <property type="entry name" value="GDHRDH"/>
</dbReference>